<keyword evidence="10" id="KW-0804">Transcription</keyword>
<evidence type="ECO:0000256" key="3">
    <source>
        <dbReference type="ARBA" id="ARBA00022723"/>
    </source>
</evidence>
<evidence type="ECO:0000313" key="17">
    <source>
        <dbReference type="EMBL" id="CAF3762997.1"/>
    </source>
</evidence>
<dbReference type="Proteomes" id="UP000677228">
    <property type="component" value="Unassembled WGS sequence"/>
</dbReference>
<dbReference type="GO" id="GO:0046982">
    <property type="term" value="F:protein heterodimerization activity"/>
    <property type="evidence" value="ECO:0007669"/>
    <property type="project" value="InterPro"/>
</dbReference>
<evidence type="ECO:0000256" key="11">
    <source>
        <dbReference type="ARBA" id="ARBA00023242"/>
    </source>
</evidence>
<feature type="region of interest" description="Disordered" evidence="14">
    <location>
        <begin position="410"/>
        <end position="474"/>
    </location>
</feature>
<comment type="subcellular location">
    <subcellularLocation>
        <location evidence="1 13">Nucleus</location>
    </subcellularLocation>
</comment>
<keyword evidence="7" id="KW-0805">Transcription regulation</keyword>
<evidence type="ECO:0000256" key="13">
    <source>
        <dbReference type="RuleBase" id="RU261113"/>
    </source>
</evidence>
<reference evidence="16" key="1">
    <citation type="submission" date="2021-02" db="EMBL/GenBank/DDBJ databases">
        <authorList>
            <person name="Nowell W R."/>
        </authorList>
    </citation>
    <scope>NUCLEOTIDE SEQUENCE</scope>
</reference>
<evidence type="ECO:0000313" key="18">
    <source>
        <dbReference type="Proteomes" id="UP000677228"/>
    </source>
</evidence>
<dbReference type="CDD" id="cd22907">
    <property type="entry name" value="HFD_NFYB"/>
    <property type="match status" value="1"/>
</dbReference>
<comment type="similarity">
    <text evidence="13">Belongs to the SGF11 family.</text>
</comment>
<feature type="region of interest" description="Disordered" evidence="14">
    <location>
        <begin position="179"/>
        <end position="217"/>
    </location>
</feature>
<name>A0A8S2DNL1_9BILA</name>
<evidence type="ECO:0000256" key="6">
    <source>
        <dbReference type="ARBA" id="ARBA00022853"/>
    </source>
</evidence>
<organism evidence="16 18">
    <name type="scientific">Didymodactylos carnosus</name>
    <dbReference type="NCBI Taxonomy" id="1234261"/>
    <lineage>
        <taxon>Eukaryota</taxon>
        <taxon>Metazoa</taxon>
        <taxon>Spiralia</taxon>
        <taxon>Gnathifera</taxon>
        <taxon>Rotifera</taxon>
        <taxon>Eurotatoria</taxon>
        <taxon>Bdelloidea</taxon>
        <taxon>Philodinida</taxon>
        <taxon>Philodinidae</taxon>
        <taxon>Didymodactylos</taxon>
    </lineage>
</organism>
<dbReference type="Pfam" id="PF08209">
    <property type="entry name" value="Sgf11"/>
    <property type="match status" value="1"/>
</dbReference>
<comment type="subunit">
    <text evidence="13">Component of some SAGA transcription coactivator-HAT complexes.</text>
</comment>
<evidence type="ECO:0000256" key="9">
    <source>
        <dbReference type="ARBA" id="ARBA00023159"/>
    </source>
</evidence>
<dbReference type="InterPro" id="IPR003956">
    <property type="entry name" value="Transcrpt_fac_NFYB/HAP3_CS"/>
</dbReference>
<keyword evidence="6" id="KW-0156">Chromatin regulator</keyword>
<dbReference type="EMBL" id="CAJNOK010006090">
    <property type="protein sequence ID" value="CAF0993136.1"/>
    <property type="molecule type" value="Genomic_DNA"/>
</dbReference>
<dbReference type="PRINTS" id="PR00615">
    <property type="entry name" value="CCAATSUBUNTA"/>
</dbReference>
<comment type="function">
    <text evidence="12">Component of the sequence-specific heterotrimeric transcription factor (NF-Y) which specifically recognizes a 5'-CCAAT-3' box motif found in the promoters of its target genes. NF-Y can function as both an activator and a repressor, depending on its interacting cofactors.</text>
</comment>
<comment type="similarity">
    <text evidence="2">Belongs to the NFYB/HAP3 subunit family.</text>
</comment>
<evidence type="ECO:0000256" key="1">
    <source>
        <dbReference type="ARBA" id="ARBA00004123"/>
    </source>
</evidence>
<dbReference type="FunFam" id="1.10.20.10:FF:000110">
    <property type="entry name" value="Nuclear factor Y, subunit B1"/>
    <property type="match status" value="1"/>
</dbReference>
<evidence type="ECO:0000256" key="10">
    <source>
        <dbReference type="ARBA" id="ARBA00023163"/>
    </source>
</evidence>
<evidence type="ECO:0000313" key="16">
    <source>
        <dbReference type="EMBL" id="CAF0993136.1"/>
    </source>
</evidence>
<dbReference type="Proteomes" id="UP000682733">
    <property type="component" value="Unassembled WGS sequence"/>
</dbReference>
<dbReference type="InterPro" id="IPR027113">
    <property type="entry name" value="Transc_fact_NFYB/HAP3"/>
</dbReference>
<proteinExistence type="inferred from homology"/>
<dbReference type="PROSITE" id="PS00685">
    <property type="entry name" value="NFYB_HAP3"/>
    <property type="match status" value="1"/>
</dbReference>
<evidence type="ECO:0000259" key="15">
    <source>
        <dbReference type="Pfam" id="PF00808"/>
    </source>
</evidence>
<comment type="function">
    <text evidence="13">Component of the transcription regulatory histone acetylation (HAT) complex SAGA, a multiprotein complex that activates transcription by remodeling chromatin and mediating histone acetylation and deubiquitination. Within the SAGA complex, participates in a subcomplex that specifically deubiquitinates histone H2B. The SAGA complex is recruited to specific gene promoters by activators, where it is required for transcription.</text>
</comment>
<keyword evidence="4" id="KW-0863">Zinc-finger</keyword>
<dbReference type="InterPro" id="IPR013246">
    <property type="entry name" value="SAGA_su_Sgf11"/>
</dbReference>
<gene>
    <name evidence="16" type="ORF">OVA965_LOCUS14176</name>
    <name evidence="17" type="ORF">TMI583_LOCUS14177</name>
</gene>
<dbReference type="GO" id="GO:0016602">
    <property type="term" value="C:CCAAT-binding factor complex"/>
    <property type="evidence" value="ECO:0007669"/>
    <property type="project" value="InterPro"/>
</dbReference>
<feature type="compositionally biased region" description="Basic and acidic residues" evidence="14">
    <location>
        <begin position="417"/>
        <end position="426"/>
    </location>
</feature>
<dbReference type="GO" id="GO:0001228">
    <property type="term" value="F:DNA-binding transcription activator activity, RNA polymerase II-specific"/>
    <property type="evidence" value="ECO:0007669"/>
    <property type="project" value="InterPro"/>
</dbReference>
<dbReference type="EMBL" id="CAJOBA010006096">
    <property type="protein sequence ID" value="CAF3762997.1"/>
    <property type="molecule type" value="Genomic_DNA"/>
</dbReference>
<evidence type="ECO:0000256" key="4">
    <source>
        <dbReference type="ARBA" id="ARBA00022771"/>
    </source>
</evidence>
<dbReference type="InterPro" id="IPR003958">
    <property type="entry name" value="CBFA_NFYB_domain"/>
</dbReference>
<dbReference type="GO" id="GO:0006325">
    <property type="term" value="P:chromatin organization"/>
    <property type="evidence" value="ECO:0007669"/>
    <property type="project" value="UniProtKB-KW"/>
</dbReference>
<dbReference type="InterPro" id="IPR009072">
    <property type="entry name" value="Histone-fold"/>
</dbReference>
<dbReference type="AlphaFoldDB" id="A0A8S2DNL1"/>
<dbReference type="GO" id="GO:0070461">
    <property type="term" value="C:SAGA-type complex"/>
    <property type="evidence" value="ECO:0007669"/>
    <property type="project" value="UniProtKB-ARBA"/>
</dbReference>
<feature type="compositionally biased region" description="Low complexity" evidence="14">
    <location>
        <begin position="179"/>
        <end position="191"/>
    </location>
</feature>
<keyword evidence="3" id="KW-0479">Metal-binding</keyword>
<dbReference type="SUPFAM" id="SSF47113">
    <property type="entry name" value="Histone-fold"/>
    <property type="match status" value="1"/>
</dbReference>
<evidence type="ECO:0000256" key="7">
    <source>
        <dbReference type="ARBA" id="ARBA00023015"/>
    </source>
</evidence>
<keyword evidence="5" id="KW-0862">Zinc</keyword>
<feature type="domain" description="Transcription factor CBF/NF-Y/archaeal histone" evidence="15">
    <location>
        <begin position="71"/>
        <end position="135"/>
    </location>
</feature>
<feature type="compositionally biased region" description="Polar residues" evidence="14">
    <location>
        <begin position="199"/>
        <end position="213"/>
    </location>
</feature>
<comment type="caution">
    <text evidence="16">The sequence shown here is derived from an EMBL/GenBank/DDBJ whole genome shotgun (WGS) entry which is preliminary data.</text>
</comment>
<keyword evidence="9 13" id="KW-0010">Activator</keyword>
<dbReference type="PANTHER" id="PTHR11064">
    <property type="entry name" value="CCAAT-BINDING TRANSCRIPTION FACTOR-RELATED"/>
    <property type="match status" value="1"/>
</dbReference>
<keyword evidence="11" id="KW-0539">Nucleus</keyword>
<evidence type="ECO:0000256" key="5">
    <source>
        <dbReference type="ARBA" id="ARBA00022833"/>
    </source>
</evidence>
<evidence type="ECO:0000256" key="2">
    <source>
        <dbReference type="ARBA" id="ARBA00009053"/>
    </source>
</evidence>
<keyword evidence="8" id="KW-0238">DNA-binding</keyword>
<accession>A0A8S2DNL1</accession>
<dbReference type="PANTHER" id="PTHR11064:SF9">
    <property type="entry name" value="NUCLEAR TRANSCRIPTION FACTOR Y SUBUNIT BETA"/>
    <property type="match status" value="1"/>
</dbReference>
<dbReference type="Gene3D" id="1.10.20.10">
    <property type="entry name" value="Histone, subunit A"/>
    <property type="match status" value="1"/>
</dbReference>
<evidence type="ECO:0000256" key="8">
    <source>
        <dbReference type="ARBA" id="ARBA00023125"/>
    </source>
</evidence>
<dbReference type="Pfam" id="PF00808">
    <property type="entry name" value="CBFD_NFYB_HMF"/>
    <property type="match status" value="1"/>
</dbReference>
<dbReference type="GO" id="GO:0008270">
    <property type="term" value="F:zinc ion binding"/>
    <property type="evidence" value="ECO:0007669"/>
    <property type="project" value="UniProtKB-KW"/>
</dbReference>
<dbReference type="GO" id="GO:0000978">
    <property type="term" value="F:RNA polymerase II cis-regulatory region sequence-specific DNA binding"/>
    <property type="evidence" value="ECO:0007669"/>
    <property type="project" value="TreeGrafter"/>
</dbReference>
<evidence type="ECO:0000256" key="12">
    <source>
        <dbReference type="ARBA" id="ARBA00025263"/>
    </source>
</evidence>
<sequence>MKRSKMDSDSNSNDGHMHMRHHYIDDGGSDDDEQQGHHSQRLDGSGLRESINDGSYVEQRYTGPLREQDRFLPIANVAKIMKKGVPDKGKIAKDAKETIQECVSEFISFITSEASDRCLQEKRKTINGEDILLAMLTLGFDQYVEPLRLFLTKLRDASKYDRTITMGGDLSDDLRQQIAASSSSTTRTGAANNGLEPYGSSQSPSVNQLNTNDFGDKSPSYPLLHQNVLEFEINSNSVNDQQTHLSLLDSIIDDLIFDFVVELHTSDQTTLVNATTDTLQKPENGSARKRQKSFIRISSAQQPAASTINIAKFTAICPHCGQNNIVAIRFAYHLAKCLGVGRSSARTAKNRLIEYGMLDNKDEDEYAYNNEHLPTNNGILEEQYDASSCTDSTSSSVTLIPANNTLLEPKVNGIRHRPSEDEYKQDFEDEEEDDDWHPRKKRKRQTTTKQQKLRRTKKKQQEQQQQQQQLPSITHDEKKFELECIIPLEKVNPITKEAIIPIIQLTNTTIAHTTAITHKTPEKVPQKNLFFTTKKSPVYTKVPCDQSKLSYRLQPFFNISSQTSLSTSSAILPTSLPTSTTTTTTTLYPSTSFNHQFILSSTLDNSAK</sequence>
<protein>
    <recommendedName>
        <fullName evidence="13">SAGA-associated factor 11</fullName>
    </recommendedName>
</protein>
<feature type="region of interest" description="Disordered" evidence="14">
    <location>
        <begin position="1"/>
        <end position="50"/>
    </location>
</feature>
<evidence type="ECO:0000256" key="14">
    <source>
        <dbReference type="SAM" id="MobiDB-lite"/>
    </source>
</evidence>
<feature type="compositionally biased region" description="Basic residues" evidence="14">
    <location>
        <begin position="438"/>
        <end position="458"/>
    </location>
</feature>